<comment type="caution">
    <text evidence="1">The sequence shown here is derived from an EMBL/GenBank/DDBJ whole genome shotgun (WGS) entry which is preliminary data.</text>
</comment>
<gene>
    <name evidence="1" type="ORF">B4099_2555</name>
</gene>
<protein>
    <submittedName>
        <fullName evidence="1">Uncharacterized protein</fullName>
    </submittedName>
</protein>
<evidence type="ECO:0000313" key="2">
    <source>
        <dbReference type="Proteomes" id="UP000075304"/>
    </source>
</evidence>
<accession>A0A150JNY5</accession>
<dbReference type="EMBL" id="LQYI01000195">
    <property type="protein sequence ID" value="KYC58939.1"/>
    <property type="molecule type" value="Genomic_DNA"/>
</dbReference>
<dbReference type="AlphaFoldDB" id="A0A150JNY5"/>
<dbReference type="Proteomes" id="UP000075304">
    <property type="component" value="Unassembled WGS sequence"/>
</dbReference>
<proteinExistence type="predicted"/>
<organism evidence="1 2">
    <name type="scientific">Heyndrickxia coagulans</name>
    <name type="common">Weizmannia coagulans</name>
    <dbReference type="NCBI Taxonomy" id="1398"/>
    <lineage>
        <taxon>Bacteria</taxon>
        <taxon>Bacillati</taxon>
        <taxon>Bacillota</taxon>
        <taxon>Bacilli</taxon>
        <taxon>Bacillales</taxon>
        <taxon>Bacillaceae</taxon>
        <taxon>Heyndrickxia</taxon>
    </lineage>
</organism>
<evidence type="ECO:0000313" key="1">
    <source>
        <dbReference type="EMBL" id="KYC58939.1"/>
    </source>
</evidence>
<reference evidence="1 2" key="1">
    <citation type="submission" date="2016-01" db="EMBL/GenBank/DDBJ databases">
        <title>Genome Sequences of Twelve Sporeforming Bacillus Species Isolated from Foods.</title>
        <authorList>
            <person name="Berendsen E.M."/>
            <person name="Wells-Bennik M.H."/>
            <person name="Krawcyk A.O."/>
            <person name="De Jong A."/>
            <person name="Holsappel S."/>
            <person name="Eijlander R.T."/>
            <person name="Kuipers O.P."/>
        </authorList>
    </citation>
    <scope>NUCLEOTIDE SEQUENCE [LARGE SCALE GENOMIC DNA]</scope>
    <source>
        <strain evidence="1 2">B4099</strain>
    </source>
</reference>
<sequence length="72" mass="7953">MTSTSPVVTEVSQATRAFGSFSKMASKMASEIWSQILSGWPSVTDSDVNKCRPFNIRFSSLYGYILETVLIP</sequence>
<name>A0A150JNY5_HEYCO</name>